<feature type="signal peptide" evidence="1">
    <location>
        <begin position="1"/>
        <end position="42"/>
    </location>
</feature>
<dbReference type="AlphaFoldDB" id="A0A939JJ10"/>
<keyword evidence="1" id="KW-0732">Signal</keyword>
<organism evidence="2 3">
    <name type="scientific">Streptomyces beijiangensis</name>
    <dbReference type="NCBI Taxonomy" id="163361"/>
    <lineage>
        <taxon>Bacteria</taxon>
        <taxon>Bacillati</taxon>
        <taxon>Actinomycetota</taxon>
        <taxon>Actinomycetes</taxon>
        <taxon>Kitasatosporales</taxon>
        <taxon>Streptomycetaceae</taxon>
        <taxon>Streptomyces</taxon>
    </lineage>
</organism>
<feature type="chain" id="PRO_5036738453" description="Secreted protein" evidence="1">
    <location>
        <begin position="43"/>
        <end position="187"/>
    </location>
</feature>
<comment type="caution">
    <text evidence="2">The sequence shown here is derived from an EMBL/GenBank/DDBJ whole genome shotgun (WGS) entry which is preliminary data.</text>
</comment>
<sequence length="187" mass="19063">MNAKTVRTDANPTRTGRGRRTAALGLATLFAAAAVATTTSCAAHGSKSAAATTAPAKAAAAPAKAAATVGKPAVEGKAFGLNPYAWATRRSSTIGIYGITLHGQSFSYAQVRLAVFKDGGFPGVPSWTATTTAHYVSGRPGGAFDVTTGLLDCTAYGYRQNSTLMVLDLATNTWSNKVRVSTGCGAK</sequence>
<reference evidence="2" key="1">
    <citation type="submission" date="2021-03" db="EMBL/GenBank/DDBJ databases">
        <title>Streptomyces poriferae sp. nov., a novel marine sponge-derived Actinobacteria species with anti-MRSA activity.</title>
        <authorList>
            <person name="Sandoval-Powers M."/>
            <person name="Kralova S."/>
            <person name="Nguyen G.-S."/>
            <person name="Fawwal D."/>
            <person name="Degnes K."/>
            <person name="Klinkenberg G."/>
            <person name="Sletta H."/>
            <person name="Wentzel A."/>
            <person name="Liles M.R."/>
        </authorList>
    </citation>
    <scope>NUCLEOTIDE SEQUENCE</scope>
    <source>
        <strain evidence="2">DSM 41794</strain>
    </source>
</reference>
<accession>A0A939JJ10</accession>
<dbReference type="RefSeq" id="WP_206963654.1">
    <property type="nucleotide sequence ID" value="NZ_BAAAJJ010000002.1"/>
</dbReference>
<evidence type="ECO:0000313" key="3">
    <source>
        <dbReference type="Proteomes" id="UP000664167"/>
    </source>
</evidence>
<evidence type="ECO:0000313" key="2">
    <source>
        <dbReference type="EMBL" id="MBO0514247.1"/>
    </source>
</evidence>
<proteinExistence type="predicted"/>
<keyword evidence="3" id="KW-1185">Reference proteome</keyword>
<evidence type="ECO:0000256" key="1">
    <source>
        <dbReference type="SAM" id="SignalP"/>
    </source>
</evidence>
<protein>
    <recommendedName>
        <fullName evidence="4">Secreted protein</fullName>
    </recommendedName>
</protein>
<gene>
    <name evidence="2" type="ORF">J0695_20945</name>
</gene>
<dbReference type="Proteomes" id="UP000664167">
    <property type="component" value="Unassembled WGS sequence"/>
</dbReference>
<dbReference type="EMBL" id="JAFLRJ010000190">
    <property type="protein sequence ID" value="MBO0514247.1"/>
    <property type="molecule type" value="Genomic_DNA"/>
</dbReference>
<evidence type="ECO:0008006" key="4">
    <source>
        <dbReference type="Google" id="ProtNLM"/>
    </source>
</evidence>
<name>A0A939JJ10_9ACTN</name>